<keyword evidence="2" id="KW-0378">Hydrolase</keyword>
<evidence type="ECO:0000256" key="3">
    <source>
        <dbReference type="PROSITE-ProRule" id="PRU00339"/>
    </source>
</evidence>
<dbReference type="AlphaFoldDB" id="A0A223NX57"/>
<dbReference type="Proteomes" id="UP000215002">
    <property type="component" value="Chromosome"/>
</dbReference>
<dbReference type="Pfam" id="PF00756">
    <property type="entry name" value="Esterase"/>
    <property type="match status" value="1"/>
</dbReference>
<dbReference type="EMBL" id="CP022743">
    <property type="protein sequence ID" value="ASU34445.1"/>
    <property type="molecule type" value="Genomic_DNA"/>
</dbReference>
<feature type="chain" id="PRO_5012759090" evidence="4">
    <location>
        <begin position="19"/>
        <end position="414"/>
    </location>
</feature>
<evidence type="ECO:0000256" key="2">
    <source>
        <dbReference type="ARBA" id="ARBA00022801"/>
    </source>
</evidence>
<dbReference type="PANTHER" id="PTHR40841">
    <property type="entry name" value="SIDEROPHORE TRIACETYLFUSARININE C ESTERASE"/>
    <property type="match status" value="1"/>
</dbReference>
<dbReference type="InterPro" id="IPR011990">
    <property type="entry name" value="TPR-like_helical_dom_sf"/>
</dbReference>
<comment type="similarity">
    <text evidence="1">Belongs to the esterase D family.</text>
</comment>
<protein>
    <submittedName>
        <fullName evidence="5">Uncharacterized protein</fullName>
    </submittedName>
</protein>
<dbReference type="InterPro" id="IPR019734">
    <property type="entry name" value="TPR_rpt"/>
</dbReference>
<dbReference type="Gene3D" id="3.40.50.1820">
    <property type="entry name" value="alpha/beta hydrolase"/>
    <property type="match status" value="1"/>
</dbReference>
<evidence type="ECO:0000256" key="4">
    <source>
        <dbReference type="SAM" id="SignalP"/>
    </source>
</evidence>
<dbReference type="PANTHER" id="PTHR40841:SF2">
    <property type="entry name" value="SIDEROPHORE-DEGRADING ESTERASE (EUROFUNG)"/>
    <property type="match status" value="1"/>
</dbReference>
<dbReference type="RefSeq" id="WP_094570799.1">
    <property type="nucleotide sequence ID" value="NZ_CP022743.1"/>
</dbReference>
<dbReference type="InterPro" id="IPR052558">
    <property type="entry name" value="Siderophore_Hydrolase_D"/>
</dbReference>
<sequence>MKQVLLFLFCLTSIAVTAQDINGNAIVLGHTDSVQSKILKQKRIIWVHLPAGASTNPALRYPVVYVLDGPEHFAAVSGMIQYLSEANGNMICPDMIVVGISNIDRTHDLTPTNSHFDYENKPTNSFATSGGGEKFVSFMEKELMPYIESKYPAAPFRMLIGHSFGGLAAVNILINHADLFNAYTIVDPSMWWDNYALLKQAREVLRVKSFAGKYVFMGIANTMPAGRDTAHAHRDTAANTNHIRSILNLADEFKRNPGNGLTFNYKYYNDDNHNSSPLITEYDAFRFLFGYYKLPGEIDAMLYDAKAKLDVAAVIEDHYADVSKHMGYKVAPPETILDAMGHDYLEINLPDRALAVFNLNAKYYPESAAAYAAIGDYYAIKKDNQKAAEAYKSALRLKNDTGVREKLRKITAQK</sequence>
<evidence type="ECO:0000313" key="5">
    <source>
        <dbReference type="EMBL" id="ASU34445.1"/>
    </source>
</evidence>
<keyword evidence="3" id="KW-0802">TPR repeat</keyword>
<proteinExistence type="inferred from homology"/>
<dbReference type="InterPro" id="IPR000801">
    <property type="entry name" value="Esterase-like"/>
</dbReference>
<feature type="repeat" description="TPR" evidence="3">
    <location>
        <begin position="368"/>
        <end position="401"/>
    </location>
</feature>
<dbReference type="KEGG" id="muc:MuYL_2558"/>
<feature type="signal peptide" evidence="4">
    <location>
        <begin position="1"/>
        <end position="18"/>
    </location>
</feature>
<accession>A0A223NX57</accession>
<reference evidence="5 6" key="1">
    <citation type="submission" date="2017-08" db="EMBL/GenBank/DDBJ databases">
        <title>Complete genome sequence of Mucilaginibacter sp. strain BJC16-A31.</title>
        <authorList>
            <consortium name="Henan University of Science and Technology"/>
            <person name="You X."/>
        </authorList>
    </citation>
    <scope>NUCLEOTIDE SEQUENCE [LARGE SCALE GENOMIC DNA]</scope>
    <source>
        <strain evidence="5 6">BJC16-A31</strain>
    </source>
</reference>
<dbReference type="OrthoDB" id="9784036at2"/>
<gene>
    <name evidence="5" type="ORF">MuYL_2558</name>
</gene>
<evidence type="ECO:0000313" key="6">
    <source>
        <dbReference type="Proteomes" id="UP000215002"/>
    </source>
</evidence>
<name>A0A223NX57_9SPHI</name>
<dbReference type="GO" id="GO:0016788">
    <property type="term" value="F:hydrolase activity, acting on ester bonds"/>
    <property type="evidence" value="ECO:0007669"/>
    <property type="project" value="TreeGrafter"/>
</dbReference>
<keyword evidence="6" id="KW-1185">Reference proteome</keyword>
<dbReference type="SUPFAM" id="SSF48452">
    <property type="entry name" value="TPR-like"/>
    <property type="match status" value="1"/>
</dbReference>
<dbReference type="PROSITE" id="PS50005">
    <property type="entry name" value="TPR"/>
    <property type="match status" value="1"/>
</dbReference>
<keyword evidence="4" id="KW-0732">Signal</keyword>
<organism evidence="5 6">
    <name type="scientific">Mucilaginibacter xinganensis</name>
    <dbReference type="NCBI Taxonomy" id="1234841"/>
    <lineage>
        <taxon>Bacteria</taxon>
        <taxon>Pseudomonadati</taxon>
        <taxon>Bacteroidota</taxon>
        <taxon>Sphingobacteriia</taxon>
        <taxon>Sphingobacteriales</taxon>
        <taxon>Sphingobacteriaceae</taxon>
        <taxon>Mucilaginibacter</taxon>
    </lineage>
</organism>
<dbReference type="SUPFAM" id="SSF53474">
    <property type="entry name" value="alpha/beta-Hydrolases"/>
    <property type="match status" value="1"/>
</dbReference>
<evidence type="ECO:0000256" key="1">
    <source>
        <dbReference type="ARBA" id="ARBA00005622"/>
    </source>
</evidence>
<dbReference type="InterPro" id="IPR029058">
    <property type="entry name" value="AB_hydrolase_fold"/>
</dbReference>